<organism evidence="1 2">
    <name type="scientific">Dibothriocephalus latus</name>
    <name type="common">Fish tapeworm</name>
    <name type="synonym">Diphyllobothrium latum</name>
    <dbReference type="NCBI Taxonomy" id="60516"/>
    <lineage>
        <taxon>Eukaryota</taxon>
        <taxon>Metazoa</taxon>
        <taxon>Spiralia</taxon>
        <taxon>Lophotrochozoa</taxon>
        <taxon>Platyhelminthes</taxon>
        <taxon>Cestoda</taxon>
        <taxon>Eucestoda</taxon>
        <taxon>Diphyllobothriidea</taxon>
        <taxon>Diphyllobothriidae</taxon>
        <taxon>Dibothriocephalus</taxon>
    </lineage>
</organism>
<dbReference type="AlphaFoldDB" id="A0A3P7L758"/>
<gene>
    <name evidence="1" type="ORF">DILT_LOCUS9156</name>
</gene>
<keyword evidence="2" id="KW-1185">Reference proteome</keyword>
<dbReference type="EMBL" id="UYRU01056132">
    <property type="protein sequence ID" value="VDN13325.1"/>
    <property type="molecule type" value="Genomic_DNA"/>
</dbReference>
<evidence type="ECO:0000313" key="2">
    <source>
        <dbReference type="Proteomes" id="UP000281553"/>
    </source>
</evidence>
<reference evidence="1 2" key="1">
    <citation type="submission" date="2018-11" db="EMBL/GenBank/DDBJ databases">
        <authorList>
            <consortium name="Pathogen Informatics"/>
        </authorList>
    </citation>
    <scope>NUCLEOTIDE SEQUENCE [LARGE SCALE GENOMIC DNA]</scope>
</reference>
<dbReference type="Proteomes" id="UP000281553">
    <property type="component" value="Unassembled WGS sequence"/>
</dbReference>
<evidence type="ECO:0000313" key="1">
    <source>
        <dbReference type="EMBL" id="VDN13325.1"/>
    </source>
</evidence>
<name>A0A3P7L758_DIBLA</name>
<protein>
    <submittedName>
        <fullName evidence="1">Uncharacterized protein</fullName>
    </submittedName>
</protein>
<sequence length="101" mass="11397">MKKLVTQINIMLIVLQYNGAMTRAERLATETIDKARTRLYGLPEVHKDGALLCPIVRHNRIYLGQMDVPMLEVSYLGLLLYDSLLIYGVSGKTQWFTPGGT</sequence>
<proteinExistence type="predicted"/>
<accession>A0A3P7L758</accession>